<evidence type="ECO:0000313" key="14">
    <source>
        <dbReference type="EMBL" id="GAD59150.1"/>
    </source>
</evidence>
<keyword evidence="15" id="KW-1185">Reference proteome</keyword>
<comment type="subcellular location">
    <subcellularLocation>
        <location evidence="2">Membrane</location>
    </subcellularLocation>
</comment>
<evidence type="ECO:0000256" key="4">
    <source>
        <dbReference type="ARBA" id="ARBA00022553"/>
    </source>
</evidence>
<evidence type="ECO:0000259" key="13">
    <source>
        <dbReference type="PROSITE" id="PS50885"/>
    </source>
</evidence>
<evidence type="ECO:0000256" key="1">
    <source>
        <dbReference type="ARBA" id="ARBA00000085"/>
    </source>
</evidence>
<dbReference type="PRINTS" id="PR00344">
    <property type="entry name" value="BCTRLSENSOR"/>
</dbReference>
<proteinExistence type="predicted"/>
<sequence length="467" mass="51205">MKQNLGRYLGRPGRSLTRRLIWLAAAWIVVALLVTGLVLTSQFQESGLRRLGGVNNNTIDELVVAASVRDGQVVVPQIEDSRTKALLSGKYWAVAERNADGDLVVIARSTSLWDSEMPIPASLTERVAEVAGGTVSYNAVGPNNGEPLRVAASQKQLPGREQPVVFIAALNRSNIDSDTRQFATLTWAALGLLGVGLMAAVFFQVRIGLRPLYELGQEIGDVRKGRATRITQDYPVEIAPLAEQLNKLLDHNQEVVERQRTHVGNLAHALKTPLSVMLAETEGQSGTLPEIVRRQSELMRGQVDHHLRRARAAARAQGSGERTAVAEVLDEMAVMLERVFQSKGVEIDWRAPDELMFRGERQDLQEMVGNLLENACLWSKRRVKVSAGAWGWGRLLLVIEDDGPGLPEDRRDEVLKRGTRLDEDVPGTGLGLSIVDELTRAYEGRLTLGDSDMGGLKAMLELPAAES</sequence>
<dbReference type="SUPFAM" id="SSF55874">
    <property type="entry name" value="ATPase domain of HSP90 chaperone/DNA topoisomerase II/histidine kinase"/>
    <property type="match status" value="1"/>
</dbReference>
<dbReference type="InterPro" id="IPR005467">
    <property type="entry name" value="His_kinase_dom"/>
</dbReference>
<evidence type="ECO:0000256" key="8">
    <source>
        <dbReference type="ARBA" id="ARBA00022989"/>
    </source>
</evidence>
<evidence type="ECO:0000259" key="12">
    <source>
        <dbReference type="PROSITE" id="PS50109"/>
    </source>
</evidence>
<dbReference type="PROSITE" id="PS50885">
    <property type="entry name" value="HAMP"/>
    <property type="match status" value="1"/>
</dbReference>
<evidence type="ECO:0000256" key="3">
    <source>
        <dbReference type="ARBA" id="ARBA00012438"/>
    </source>
</evidence>
<evidence type="ECO:0000313" key="15">
    <source>
        <dbReference type="Proteomes" id="UP000016569"/>
    </source>
</evidence>
<dbReference type="Gene3D" id="1.10.287.130">
    <property type="match status" value="1"/>
</dbReference>
<organism evidence="14 15">
    <name type="scientific">Brevundimonas abyssalis TAR-001</name>
    <dbReference type="NCBI Taxonomy" id="1391729"/>
    <lineage>
        <taxon>Bacteria</taxon>
        <taxon>Pseudomonadati</taxon>
        <taxon>Pseudomonadota</taxon>
        <taxon>Alphaproteobacteria</taxon>
        <taxon>Caulobacterales</taxon>
        <taxon>Caulobacteraceae</taxon>
        <taxon>Brevundimonas</taxon>
    </lineage>
</organism>
<evidence type="ECO:0000256" key="11">
    <source>
        <dbReference type="SAM" id="Phobius"/>
    </source>
</evidence>
<dbReference type="Proteomes" id="UP000016569">
    <property type="component" value="Unassembled WGS sequence"/>
</dbReference>
<keyword evidence="9" id="KW-0902">Two-component regulatory system</keyword>
<dbReference type="InterPro" id="IPR004358">
    <property type="entry name" value="Sig_transdc_His_kin-like_C"/>
</dbReference>
<dbReference type="PANTHER" id="PTHR45436:SF5">
    <property type="entry name" value="SENSOR HISTIDINE KINASE TRCS"/>
    <property type="match status" value="1"/>
</dbReference>
<name>A0A8E0KKV2_9CAUL</name>
<gene>
    <name evidence="14" type="ORF">MBEBAB_1400</name>
</gene>
<evidence type="ECO:0000256" key="2">
    <source>
        <dbReference type="ARBA" id="ARBA00004370"/>
    </source>
</evidence>
<reference evidence="15" key="1">
    <citation type="journal article" date="2013" name="Genome Announc.">
        <title>Draft Genome Sequence of the Dimorphic Prosthecate Bacterium Brevundimonas abyssalis TAR-001T.</title>
        <authorList>
            <person name="Tsubouchi T."/>
            <person name="Nishi S."/>
            <person name="Usui K."/>
            <person name="Shimane Y."/>
            <person name="Takaki Y."/>
            <person name="Maruyama T."/>
            <person name="Hatada Y."/>
        </authorList>
    </citation>
    <scope>NUCLEOTIDE SEQUENCE [LARGE SCALE GENOMIC DNA]</scope>
    <source>
        <strain evidence="15">TAR-001</strain>
    </source>
</reference>
<comment type="catalytic activity">
    <reaction evidence="1">
        <text>ATP + protein L-histidine = ADP + protein N-phospho-L-histidine.</text>
        <dbReference type="EC" id="2.7.13.3"/>
    </reaction>
</comment>
<dbReference type="InterPro" id="IPR036097">
    <property type="entry name" value="HisK_dim/P_sf"/>
</dbReference>
<evidence type="ECO:0000256" key="10">
    <source>
        <dbReference type="ARBA" id="ARBA00023136"/>
    </source>
</evidence>
<dbReference type="Pfam" id="PF02518">
    <property type="entry name" value="HATPase_c"/>
    <property type="match status" value="1"/>
</dbReference>
<dbReference type="InterPro" id="IPR003594">
    <property type="entry name" value="HATPase_dom"/>
</dbReference>
<dbReference type="AlphaFoldDB" id="A0A8E0KKV2"/>
<keyword evidence="4" id="KW-0597">Phosphoprotein</keyword>
<feature type="transmembrane region" description="Helical" evidence="11">
    <location>
        <begin position="20"/>
        <end position="40"/>
    </location>
</feature>
<evidence type="ECO:0000256" key="9">
    <source>
        <dbReference type="ARBA" id="ARBA00023012"/>
    </source>
</evidence>
<keyword evidence="10 11" id="KW-0472">Membrane</keyword>
<dbReference type="Gene3D" id="3.30.565.10">
    <property type="entry name" value="Histidine kinase-like ATPase, C-terminal domain"/>
    <property type="match status" value="1"/>
</dbReference>
<keyword evidence="8 11" id="KW-1133">Transmembrane helix</keyword>
<dbReference type="InterPro" id="IPR036890">
    <property type="entry name" value="HATPase_C_sf"/>
</dbReference>
<protein>
    <recommendedName>
        <fullName evidence="3">histidine kinase</fullName>
        <ecNumber evidence="3">2.7.13.3</ecNumber>
    </recommendedName>
</protein>
<keyword evidence="7 14" id="KW-0418">Kinase</keyword>
<dbReference type="PROSITE" id="PS50109">
    <property type="entry name" value="HIS_KIN"/>
    <property type="match status" value="1"/>
</dbReference>
<feature type="domain" description="HAMP" evidence="13">
    <location>
        <begin position="206"/>
        <end position="257"/>
    </location>
</feature>
<evidence type="ECO:0000256" key="5">
    <source>
        <dbReference type="ARBA" id="ARBA00022679"/>
    </source>
</evidence>
<accession>A0A8E0KKV2</accession>
<dbReference type="EC" id="2.7.13.3" evidence="3"/>
<dbReference type="SMART" id="SM00387">
    <property type="entry name" value="HATPase_c"/>
    <property type="match status" value="1"/>
</dbReference>
<keyword evidence="5" id="KW-0808">Transferase</keyword>
<evidence type="ECO:0000256" key="6">
    <source>
        <dbReference type="ARBA" id="ARBA00022692"/>
    </source>
</evidence>
<dbReference type="InterPro" id="IPR003660">
    <property type="entry name" value="HAMP_dom"/>
</dbReference>
<dbReference type="GO" id="GO:0000155">
    <property type="term" value="F:phosphorelay sensor kinase activity"/>
    <property type="evidence" value="ECO:0007669"/>
    <property type="project" value="InterPro"/>
</dbReference>
<comment type="caution">
    <text evidence="14">The sequence shown here is derived from an EMBL/GenBank/DDBJ whole genome shotgun (WGS) entry which is preliminary data.</text>
</comment>
<dbReference type="EMBL" id="BATC01000020">
    <property type="protein sequence ID" value="GAD59150.1"/>
    <property type="molecule type" value="Genomic_DNA"/>
</dbReference>
<evidence type="ECO:0000256" key="7">
    <source>
        <dbReference type="ARBA" id="ARBA00022777"/>
    </source>
</evidence>
<dbReference type="GO" id="GO:0005886">
    <property type="term" value="C:plasma membrane"/>
    <property type="evidence" value="ECO:0007669"/>
    <property type="project" value="TreeGrafter"/>
</dbReference>
<dbReference type="InterPro" id="IPR050428">
    <property type="entry name" value="TCS_sensor_his_kinase"/>
</dbReference>
<dbReference type="SUPFAM" id="SSF47384">
    <property type="entry name" value="Homodimeric domain of signal transducing histidine kinase"/>
    <property type="match status" value="1"/>
</dbReference>
<dbReference type="PANTHER" id="PTHR45436">
    <property type="entry name" value="SENSOR HISTIDINE KINASE YKOH"/>
    <property type="match status" value="1"/>
</dbReference>
<keyword evidence="6 11" id="KW-0812">Transmembrane</keyword>
<feature type="domain" description="Histidine kinase" evidence="12">
    <location>
        <begin position="265"/>
        <end position="466"/>
    </location>
</feature>